<dbReference type="EC" id="2.7.11.1" evidence="2"/>
<reference evidence="14 15" key="1">
    <citation type="submission" date="2016-12" db="EMBL/GenBank/DDBJ databases">
        <authorList>
            <person name="Song W.-J."/>
            <person name="Kurnit D.M."/>
        </authorList>
    </citation>
    <scope>NUCLEOTIDE SEQUENCE [LARGE SCALE GENOMIC DNA]</scope>
    <source>
        <strain evidence="14 15">IMCC3135</strain>
    </source>
</reference>
<dbReference type="EMBL" id="CP018632">
    <property type="protein sequence ID" value="ASJ72885.1"/>
    <property type="molecule type" value="Genomic_DNA"/>
</dbReference>
<dbReference type="SUPFAM" id="SSF49265">
    <property type="entry name" value="Fibronectin type III"/>
    <property type="match status" value="1"/>
</dbReference>
<dbReference type="GO" id="GO:0016020">
    <property type="term" value="C:membrane"/>
    <property type="evidence" value="ECO:0007669"/>
    <property type="project" value="UniProtKB-SubCell"/>
</dbReference>
<proteinExistence type="predicted"/>
<keyword evidence="15" id="KW-1185">Reference proteome</keyword>
<evidence type="ECO:0000256" key="2">
    <source>
        <dbReference type="ARBA" id="ARBA00012513"/>
    </source>
</evidence>
<evidence type="ECO:0000256" key="1">
    <source>
        <dbReference type="ARBA" id="ARBA00004479"/>
    </source>
</evidence>
<evidence type="ECO:0000256" key="11">
    <source>
        <dbReference type="ARBA" id="ARBA00048679"/>
    </source>
</evidence>
<dbReference type="PANTHER" id="PTHR47460:SF1">
    <property type="entry name" value="SERINE_THREONINE-PROTEIN KINASE-LIKE PROTEIN ACR4"/>
    <property type="match status" value="1"/>
</dbReference>
<evidence type="ECO:0000313" key="15">
    <source>
        <dbReference type="Proteomes" id="UP000250079"/>
    </source>
</evidence>
<dbReference type="SUPFAM" id="SSF50985">
    <property type="entry name" value="RCC1/BLIP-II"/>
    <property type="match status" value="1"/>
</dbReference>
<evidence type="ECO:0000313" key="14">
    <source>
        <dbReference type="EMBL" id="ASJ72885.1"/>
    </source>
</evidence>
<dbReference type="SMART" id="SM00060">
    <property type="entry name" value="FN3"/>
    <property type="match status" value="2"/>
</dbReference>
<dbReference type="CDD" id="cd00063">
    <property type="entry name" value="FN3"/>
    <property type="match status" value="1"/>
</dbReference>
<keyword evidence="8" id="KW-0675">Receptor</keyword>
<keyword evidence="5" id="KW-1133">Transmembrane helix</keyword>
<sequence length="478" mass="51086">MKYWLLALAMIASYPFTAKAQSVTDYAVGAWSICSLSDAGALSCASENYFSRLQPPPNTPALTSIVAGNVHMCGLTEDGSIFCWGDNSFGQNEVPDGEQFINVSAGLNLTCGVTTDNRALCWGLDTHGESEPPADVLFSQLANDLTTSCGLTLDGSISCWGQFDLADFLNSDVNYTKLLVDDDNACGLTDTHQIHCRYESQTPLGSDMVDLAMTRNLICGLQASGDIVCTTNNGTAAWLPHLSANIFEINRGPEVVALYGGIGETKMCYATSDGDFNCFVRENQGDPMLPGDEAATPSAPVVNADVYSDTTVELTWGENNTTTGGADIYRDGQLLDSTSNGGSYIDNTMTPGIDYAYSVATYSDEGVLSSTSNPIIVNSAPGEDGSDSGYSPAYSPFEPTGLTVKSYSSSTLELFWDRPGSLSSNFHGYEIRRNNTFHAFTRGISFYDIVEPGESYHYDVVAVSLDGSILGFSGIDID</sequence>
<comment type="catalytic activity">
    <reaction evidence="11">
        <text>L-seryl-[protein] + ATP = O-phospho-L-seryl-[protein] + ADP + H(+)</text>
        <dbReference type="Rhea" id="RHEA:17989"/>
        <dbReference type="Rhea" id="RHEA-COMP:9863"/>
        <dbReference type="Rhea" id="RHEA-COMP:11604"/>
        <dbReference type="ChEBI" id="CHEBI:15378"/>
        <dbReference type="ChEBI" id="CHEBI:29999"/>
        <dbReference type="ChEBI" id="CHEBI:30616"/>
        <dbReference type="ChEBI" id="CHEBI:83421"/>
        <dbReference type="ChEBI" id="CHEBI:456216"/>
        <dbReference type="EC" id="2.7.11.1"/>
    </reaction>
</comment>
<dbReference type="Gene3D" id="2.130.10.30">
    <property type="entry name" value="Regulator of chromosome condensation 1/beta-lactamase-inhibitor protein II"/>
    <property type="match status" value="1"/>
</dbReference>
<dbReference type="Pfam" id="PF13540">
    <property type="entry name" value="RCC1_2"/>
    <property type="match status" value="2"/>
</dbReference>
<keyword evidence="7" id="KW-1015">Disulfide bond</keyword>
<dbReference type="InterPro" id="IPR009091">
    <property type="entry name" value="RCC1/BLIP-II"/>
</dbReference>
<comment type="catalytic activity">
    <reaction evidence="10">
        <text>L-threonyl-[protein] + ATP = O-phospho-L-threonyl-[protein] + ADP + H(+)</text>
        <dbReference type="Rhea" id="RHEA:46608"/>
        <dbReference type="Rhea" id="RHEA-COMP:11060"/>
        <dbReference type="Rhea" id="RHEA-COMP:11605"/>
        <dbReference type="ChEBI" id="CHEBI:15378"/>
        <dbReference type="ChEBI" id="CHEBI:30013"/>
        <dbReference type="ChEBI" id="CHEBI:30616"/>
        <dbReference type="ChEBI" id="CHEBI:61977"/>
        <dbReference type="ChEBI" id="CHEBI:456216"/>
        <dbReference type="EC" id="2.7.11.1"/>
    </reaction>
</comment>
<keyword evidence="9" id="KW-0325">Glycoprotein</keyword>
<feature type="domain" description="Fibronectin type-III" evidence="13">
    <location>
        <begin position="296"/>
        <end position="382"/>
    </location>
</feature>
<evidence type="ECO:0000256" key="8">
    <source>
        <dbReference type="ARBA" id="ARBA00023170"/>
    </source>
</evidence>
<evidence type="ECO:0000256" key="12">
    <source>
        <dbReference type="SAM" id="SignalP"/>
    </source>
</evidence>
<dbReference type="Gene3D" id="2.60.40.10">
    <property type="entry name" value="Immunoglobulins"/>
    <property type="match status" value="2"/>
</dbReference>
<gene>
    <name evidence="14" type="ORF">IMCC3135_14000</name>
</gene>
<keyword evidence="6" id="KW-0472">Membrane</keyword>
<dbReference type="Proteomes" id="UP000250079">
    <property type="component" value="Chromosome"/>
</dbReference>
<evidence type="ECO:0000256" key="7">
    <source>
        <dbReference type="ARBA" id="ARBA00023157"/>
    </source>
</evidence>
<dbReference type="PROSITE" id="PS50853">
    <property type="entry name" value="FN3"/>
    <property type="match status" value="1"/>
</dbReference>
<dbReference type="RefSeq" id="WP_088918155.1">
    <property type="nucleotide sequence ID" value="NZ_CP018632.1"/>
</dbReference>
<evidence type="ECO:0000256" key="6">
    <source>
        <dbReference type="ARBA" id="ARBA00023136"/>
    </source>
</evidence>
<evidence type="ECO:0000256" key="10">
    <source>
        <dbReference type="ARBA" id="ARBA00047899"/>
    </source>
</evidence>
<name>A0A2Z2NQW3_9GAMM</name>
<dbReference type="KEGG" id="gai:IMCC3135_14000"/>
<dbReference type="GO" id="GO:0004674">
    <property type="term" value="F:protein serine/threonine kinase activity"/>
    <property type="evidence" value="ECO:0007669"/>
    <property type="project" value="UniProtKB-KW"/>
</dbReference>
<accession>A0A2Z2NQW3</accession>
<evidence type="ECO:0000259" key="13">
    <source>
        <dbReference type="PROSITE" id="PS50853"/>
    </source>
</evidence>
<dbReference type="PANTHER" id="PTHR47460">
    <property type="entry name" value="SERINE/THREONINE-PROTEIN KINASE-LIKE PROTEIN ACR4"/>
    <property type="match status" value="1"/>
</dbReference>
<keyword evidence="3" id="KW-0812">Transmembrane</keyword>
<dbReference type="InterPro" id="IPR013783">
    <property type="entry name" value="Ig-like_fold"/>
</dbReference>
<dbReference type="AlphaFoldDB" id="A0A2Z2NQW3"/>
<feature type="chain" id="PRO_5016299336" description="non-specific serine/threonine protein kinase" evidence="12">
    <location>
        <begin position="21"/>
        <end position="478"/>
    </location>
</feature>
<dbReference type="OrthoDB" id="238206at2"/>
<organism evidence="14 15">
    <name type="scientific">Granulosicoccus antarcticus IMCC3135</name>
    <dbReference type="NCBI Taxonomy" id="1192854"/>
    <lineage>
        <taxon>Bacteria</taxon>
        <taxon>Pseudomonadati</taxon>
        <taxon>Pseudomonadota</taxon>
        <taxon>Gammaproteobacteria</taxon>
        <taxon>Chromatiales</taxon>
        <taxon>Granulosicoccaceae</taxon>
        <taxon>Granulosicoccus</taxon>
    </lineage>
</organism>
<feature type="signal peptide" evidence="12">
    <location>
        <begin position="1"/>
        <end position="20"/>
    </location>
</feature>
<evidence type="ECO:0000256" key="5">
    <source>
        <dbReference type="ARBA" id="ARBA00022989"/>
    </source>
</evidence>
<evidence type="ECO:0000256" key="4">
    <source>
        <dbReference type="ARBA" id="ARBA00022729"/>
    </source>
</evidence>
<dbReference type="InterPro" id="IPR036116">
    <property type="entry name" value="FN3_sf"/>
</dbReference>
<protein>
    <recommendedName>
        <fullName evidence="2">non-specific serine/threonine protein kinase</fullName>
        <ecNumber evidence="2">2.7.11.1</ecNumber>
    </recommendedName>
</protein>
<comment type="subcellular location">
    <subcellularLocation>
        <location evidence="1">Membrane</location>
        <topology evidence="1">Single-pass type I membrane protein</topology>
    </subcellularLocation>
</comment>
<keyword evidence="4 12" id="KW-0732">Signal</keyword>
<evidence type="ECO:0000256" key="3">
    <source>
        <dbReference type="ARBA" id="ARBA00022692"/>
    </source>
</evidence>
<dbReference type="InterPro" id="IPR003961">
    <property type="entry name" value="FN3_dom"/>
</dbReference>
<evidence type="ECO:0000256" key="9">
    <source>
        <dbReference type="ARBA" id="ARBA00023180"/>
    </source>
</evidence>